<dbReference type="AlphaFoldDB" id="D6ZB22"/>
<accession>D6ZB22</accession>
<protein>
    <submittedName>
        <fullName evidence="1">Uncharacterized protein</fullName>
    </submittedName>
</protein>
<proteinExistence type="predicted"/>
<sequence length="54" mass="6150">MCHAAQCRTCGKTTWSGCGSHIESVKRRTPPEQWCDGHPGQQPRFPFGGFFRRK</sequence>
<dbReference type="Proteomes" id="UP000002247">
    <property type="component" value="Chromosome"/>
</dbReference>
<dbReference type="KEGG" id="srt:Srot_0294"/>
<dbReference type="PANTHER" id="PTHR34724">
    <property type="entry name" value="OS12G0596101 PROTEIN"/>
    <property type="match status" value="1"/>
</dbReference>
<gene>
    <name evidence="1" type="ordered locus">Srot_0294</name>
</gene>
<dbReference type="HOGENOM" id="CLU_175850_2_0_11"/>
<dbReference type="PANTHER" id="PTHR34724:SF2">
    <property type="entry name" value="OS12G0596101 PROTEIN"/>
    <property type="match status" value="1"/>
</dbReference>
<evidence type="ECO:0000313" key="2">
    <source>
        <dbReference type="Proteomes" id="UP000002247"/>
    </source>
</evidence>
<dbReference type="STRING" id="640132.Srot_0294"/>
<name>D6ZB22_SEGRD</name>
<dbReference type="EMBL" id="CP001958">
    <property type="protein sequence ID" value="ADG96781.1"/>
    <property type="molecule type" value="Genomic_DNA"/>
</dbReference>
<keyword evidence="2" id="KW-1185">Reference proteome</keyword>
<organism evidence="1 2">
    <name type="scientific">Segniliparus rotundus (strain ATCC BAA-972 / CDC 1076 / CIP 108378 / DSM 44985 / JCM 13578)</name>
    <dbReference type="NCBI Taxonomy" id="640132"/>
    <lineage>
        <taxon>Bacteria</taxon>
        <taxon>Bacillati</taxon>
        <taxon>Actinomycetota</taxon>
        <taxon>Actinomycetes</taxon>
        <taxon>Mycobacteriales</taxon>
        <taxon>Segniliparaceae</taxon>
        <taxon>Segniliparus</taxon>
    </lineage>
</organism>
<evidence type="ECO:0000313" key="1">
    <source>
        <dbReference type="EMBL" id="ADG96781.1"/>
    </source>
</evidence>
<reference evidence="1 2" key="1">
    <citation type="journal article" date="2010" name="Stand. Genomic Sci.">
        <title>Complete genome sequence of Segniliparus rotundus type strain (CDC 1076).</title>
        <authorList>
            <person name="Sikorski J."/>
            <person name="Lapidus A."/>
            <person name="Copeland A."/>
            <person name="Misra M."/>
            <person name="Glavina Del Rio T."/>
            <person name="Nolan M."/>
            <person name="Lucas S."/>
            <person name="Chen F."/>
            <person name="Tice H."/>
            <person name="Cheng J.F."/>
            <person name="Jando M."/>
            <person name="Schneider S."/>
            <person name="Bruce D."/>
            <person name="Goodwin L."/>
            <person name="Pitluck S."/>
            <person name="Liolios K."/>
            <person name="Mikhailova N."/>
            <person name="Pati A."/>
            <person name="Ivanova N."/>
            <person name="Mavromatis K."/>
            <person name="Chen A."/>
            <person name="Palaniappan K."/>
            <person name="Chertkov O."/>
            <person name="Land M."/>
            <person name="Hauser L."/>
            <person name="Chang Y.J."/>
            <person name="Jeffries C.D."/>
            <person name="Brettin T."/>
            <person name="Detter J.C."/>
            <person name="Han C."/>
            <person name="Rohde M."/>
            <person name="Goker M."/>
            <person name="Bristow J."/>
            <person name="Eisen J.A."/>
            <person name="Markowitz V."/>
            <person name="Hugenholtz P."/>
            <person name="Kyrpides N.C."/>
            <person name="Klenk H.P."/>
        </authorList>
    </citation>
    <scope>NUCLEOTIDE SEQUENCE [LARGE SCALE GENOMIC DNA]</scope>
    <source>
        <strain evidence="2">ATCC BAA-972 / CDC 1076 / CIP 108378 / DSM 44985 / JCM 13578</strain>
    </source>
</reference>